<dbReference type="PANTHER" id="PTHR36121:SF1">
    <property type="entry name" value="PROTEIN SXY"/>
    <property type="match status" value="1"/>
</dbReference>
<protein>
    <submittedName>
        <fullName evidence="2">TfoX/Sxy family protein</fullName>
    </submittedName>
</protein>
<dbReference type="PANTHER" id="PTHR36121">
    <property type="entry name" value="PROTEIN SXY"/>
    <property type="match status" value="1"/>
</dbReference>
<sequence>MATRCNEYVDWLCERLAPFGAIRARRMFGAYGLYSGELFFAIVSDDVFYVKADSLSVPDFEREGLRPFTYAMKDGSPQSLRYYPLPEAAMDDDVEFLRWARKGIEAALRSPRKTNPPKG</sequence>
<dbReference type="EMBL" id="CP071060">
    <property type="protein sequence ID" value="QSI78363.1"/>
    <property type="molecule type" value="Genomic_DNA"/>
</dbReference>
<dbReference type="SUPFAM" id="SSF159894">
    <property type="entry name" value="YgaC/TfoX-N like"/>
    <property type="match status" value="1"/>
</dbReference>
<organism evidence="2 3">
    <name type="scientific">Niveibacterium microcysteis</name>
    <dbReference type="NCBI Taxonomy" id="2811415"/>
    <lineage>
        <taxon>Bacteria</taxon>
        <taxon>Pseudomonadati</taxon>
        <taxon>Pseudomonadota</taxon>
        <taxon>Betaproteobacteria</taxon>
        <taxon>Rhodocyclales</taxon>
        <taxon>Rhodocyclaceae</taxon>
        <taxon>Niveibacterium</taxon>
    </lineage>
</organism>
<feature type="domain" description="TfoX N-terminal" evidence="1">
    <location>
        <begin position="14"/>
        <end position="107"/>
    </location>
</feature>
<dbReference type="InterPro" id="IPR007076">
    <property type="entry name" value="TfoX_N"/>
</dbReference>
<reference evidence="2 3" key="1">
    <citation type="submission" date="2021-02" db="EMBL/GenBank/DDBJ databases">
        <title>Niveibacterium changnyeongensis HC41.</title>
        <authorList>
            <person name="Kang M."/>
        </authorList>
    </citation>
    <scope>NUCLEOTIDE SEQUENCE [LARGE SCALE GENOMIC DNA]</scope>
    <source>
        <strain evidence="2 3">HC41</strain>
    </source>
</reference>
<dbReference type="Proteomes" id="UP000663570">
    <property type="component" value="Chromosome"/>
</dbReference>
<gene>
    <name evidence="2" type="ORF">JY500_06980</name>
</gene>
<accession>A0ABX7MB46</accession>
<dbReference type="RefSeq" id="WP_206255701.1">
    <property type="nucleotide sequence ID" value="NZ_CP071060.1"/>
</dbReference>
<evidence type="ECO:0000313" key="3">
    <source>
        <dbReference type="Proteomes" id="UP000663570"/>
    </source>
</evidence>
<evidence type="ECO:0000313" key="2">
    <source>
        <dbReference type="EMBL" id="QSI78363.1"/>
    </source>
</evidence>
<name>A0ABX7MB46_9RHOO</name>
<dbReference type="InterPro" id="IPR047525">
    <property type="entry name" value="TfoX-like"/>
</dbReference>
<evidence type="ECO:0000259" key="1">
    <source>
        <dbReference type="Pfam" id="PF04993"/>
    </source>
</evidence>
<proteinExistence type="predicted"/>
<dbReference type="Gene3D" id="3.30.1460.30">
    <property type="entry name" value="YgaC/TfoX-N like chaperone"/>
    <property type="match status" value="1"/>
</dbReference>
<dbReference type="Pfam" id="PF04993">
    <property type="entry name" value="TfoX_N"/>
    <property type="match status" value="1"/>
</dbReference>
<keyword evidence="3" id="KW-1185">Reference proteome</keyword>